<dbReference type="EMBL" id="SRYA01000005">
    <property type="protein sequence ID" value="TGY97662.1"/>
    <property type="molecule type" value="Genomic_DNA"/>
</dbReference>
<evidence type="ECO:0000313" key="1">
    <source>
        <dbReference type="EMBL" id="TGY97662.1"/>
    </source>
</evidence>
<sequence length="347" mass="38995">MKKILFRADGNAAIGAGHVMRCLSIGAAARELEIECVYVTADPSFEKMIQEKGFSCMVMNTLYSDMDSEWAALEHILNQYQPDTVFVDSYYVTSEYLKRLKQYGKTVYLDDVLAFPYPADILINYNIYAKRGDYESLYSGENVTMPRLLLGTKYVPLRKEFQLSEVLPVREPMENILVSVGGADPEHMALKFLNCFIQDRELAGRCQFHFILNSLEPDKEEIKEIAARHPWIVLHENVQRMSELMLKSDLAVSAAGSTLYELSACGVPAITYVLADNQILGAAEFEAQGIMINAGDCRKKPDFLAGVCRELKRLAADCGRRKDMAEKGRKAMDAAGAERIVRETVIQ</sequence>
<proteinExistence type="predicted"/>
<dbReference type="Proteomes" id="UP000304953">
    <property type="component" value="Unassembled WGS sequence"/>
</dbReference>
<keyword evidence="2" id="KW-1185">Reference proteome</keyword>
<name>A0AC61S112_9FIRM</name>
<organism evidence="1 2">
    <name type="scientific">Petralouisia muris</name>
    <dbReference type="NCBI Taxonomy" id="3032872"/>
    <lineage>
        <taxon>Bacteria</taxon>
        <taxon>Bacillati</taxon>
        <taxon>Bacillota</taxon>
        <taxon>Clostridia</taxon>
        <taxon>Lachnospirales</taxon>
        <taxon>Lachnospiraceae</taxon>
        <taxon>Petralouisia</taxon>
    </lineage>
</organism>
<evidence type="ECO:0000313" key="2">
    <source>
        <dbReference type="Proteomes" id="UP000304953"/>
    </source>
</evidence>
<reference evidence="1" key="1">
    <citation type="submission" date="2019-04" db="EMBL/GenBank/DDBJ databases">
        <title>Microbes associate with the intestines of laboratory mice.</title>
        <authorList>
            <person name="Navarre W."/>
            <person name="Wong E."/>
            <person name="Huang K."/>
            <person name="Tropini C."/>
            <person name="Ng K."/>
            <person name="Yu B."/>
        </authorList>
    </citation>
    <scope>NUCLEOTIDE SEQUENCE</scope>
    <source>
        <strain evidence="1">NM01_1-7b</strain>
    </source>
</reference>
<protein>
    <submittedName>
        <fullName evidence="1">UDP-2,4-diacetamido-2,4, 6-trideoxy-beta-L-altropyranose hydrolase</fullName>
        <ecNumber evidence="1">3.6.1.57</ecNumber>
    </submittedName>
</protein>
<gene>
    <name evidence="1" type="primary">pseG</name>
    <name evidence="1" type="ORF">E5329_03385</name>
</gene>
<accession>A0AC61S112</accession>
<dbReference type="EC" id="3.6.1.57" evidence="1"/>
<comment type="caution">
    <text evidence="1">The sequence shown here is derived from an EMBL/GenBank/DDBJ whole genome shotgun (WGS) entry which is preliminary data.</text>
</comment>
<keyword evidence="1" id="KW-0378">Hydrolase</keyword>